<dbReference type="GO" id="GO:0005524">
    <property type="term" value="F:ATP binding"/>
    <property type="evidence" value="ECO:0007669"/>
    <property type="project" value="UniProtKB-KW"/>
</dbReference>
<keyword evidence="5" id="KW-0067">ATP-binding</keyword>
<dbReference type="InterPro" id="IPR036621">
    <property type="entry name" value="Anticodon-bd_dom_sf"/>
</dbReference>
<evidence type="ECO:0000256" key="3">
    <source>
        <dbReference type="ARBA" id="ARBA00022598"/>
    </source>
</evidence>
<dbReference type="InterPro" id="IPR002314">
    <property type="entry name" value="aa-tRNA-synt_IIb"/>
</dbReference>
<evidence type="ECO:0000256" key="4">
    <source>
        <dbReference type="ARBA" id="ARBA00022741"/>
    </source>
</evidence>
<evidence type="ECO:0000313" key="11">
    <source>
        <dbReference type="EMBL" id="SFJ32299.1"/>
    </source>
</evidence>
<comment type="subcellular location">
    <subcellularLocation>
        <location evidence="1">Cytoplasm</location>
    </subcellularLocation>
</comment>
<evidence type="ECO:0000256" key="6">
    <source>
        <dbReference type="ARBA" id="ARBA00022917"/>
    </source>
</evidence>
<dbReference type="InterPro" id="IPR044140">
    <property type="entry name" value="ProRS_anticodon_short"/>
</dbReference>
<dbReference type="Proteomes" id="UP000182829">
    <property type="component" value="Unassembled WGS sequence"/>
</dbReference>
<dbReference type="PANTHER" id="PTHR42753">
    <property type="entry name" value="MITOCHONDRIAL RIBOSOME PROTEIN L39/PROLYL-TRNA LIGASE FAMILY MEMBER"/>
    <property type="match status" value="1"/>
</dbReference>
<keyword evidence="4" id="KW-0547">Nucleotide-binding</keyword>
<dbReference type="GO" id="GO:0005829">
    <property type="term" value="C:cytosol"/>
    <property type="evidence" value="ECO:0007669"/>
    <property type="project" value="TreeGrafter"/>
</dbReference>
<keyword evidence="7 11" id="KW-0030">Aminoacyl-tRNA synthetase</keyword>
<gene>
    <name evidence="11" type="ORF">SAMN05443661_1225</name>
</gene>
<dbReference type="InterPro" id="IPR050062">
    <property type="entry name" value="Pro-tRNA_synthetase"/>
</dbReference>
<dbReference type="PRINTS" id="PR01046">
    <property type="entry name" value="TRNASYNTHPRO"/>
</dbReference>
<protein>
    <recommendedName>
        <fullName evidence="2">proline--tRNA ligase</fullName>
        <ecNumber evidence="2">6.1.1.15</ecNumber>
    </recommendedName>
    <alternativeName>
        <fullName evidence="8">Prolyl-tRNA synthetase</fullName>
    </alternativeName>
</protein>
<dbReference type="InterPro" id="IPR045864">
    <property type="entry name" value="aa-tRNA-synth_II/BPL/LPL"/>
</dbReference>
<dbReference type="SUPFAM" id="SSF55681">
    <property type="entry name" value="Class II aaRS and biotin synthetases"/>
    <property type="match status" value="1"/>
</dbReference>
<keyword evidence="3" id="KW-0436">Ligase</keyword>
<evidence type="ECO:0000259" key="10">
    <source>
        <dbReference type="PROSITE" id="PS50862"/>
    </source>
</evidence>
<proteinExistence type="predicted"/>
<reference evidence="11 12" key="1">
    <citation type="submission" date="2016-10" db="EMBL/GenBank/DDBJ databases">
        <authorList>
            <person name="de Groot N.N."/>
        </authorList>
    </citation>
    <scope>NUCLEOTIDE SEQUENCE [LARGE SCALE GENOMIC DNA]</scope>
    <source>
        <strain evidence="11 12">SP2</strain>
    </source>
</reference>
<dbReference type="SUPFAM" id="SSF52954">
    <property type="entry name" value="Class II aaRS ABD-related"/>
    <property type="match status" value="1"/>
</dbReference>
<dbReference type="InterPro" id="IPR006195">
    <property type="entry name" value="aa-tRNA-synth_II"/>
</dbReference>
<dbReference type="InterPro" id="IPR002316">
    <property type="entry name" value="Pro-tRNA-ligase_IIa"/>
</dbReference>
<accession>A0A1I3QFG1</accession>
<evidence type="ECO:0000256" key="1">
    <source>
        <dbReference type="ARBA" id="ARBA00004496"/>
    </source>
</evidence>
<evidence type="ECO:0000256" key="7">
    <source>
        <dbReference type="ARBA" id="ARBA00023146"/>
    </source>
</evidence>
<dbReference type="OMA" id="NCDYAAN"/>
<feature type="domain" description="Aminoacyl-transfer RNA synthetases class-II family profile" evidence="10">
    <location>
        <begin position="52"/>
        <end position="347"/>
    </location>
</feature>
<dbReference type="PROSITE" id="PS50862">
    <property type="entry name" value="AA_TRNA_LIGASE_II"/>
    <property type="match status" value="1"/>
</dbReference>
<sequence>MAAAIEATTPAPPLATGVIAMRRSETLLFTSREADGHENETVARTLRAGLVRQFGSGRYGFTPTGQRVRENVVAVVQREMDAIGGQRISLPSLNDSGIWRRSGRWESFEGEMFTLENRDGKRMCLSPSHEEGVAHLVDGVVRSYDDLPLLLYQVESKYRDDHARNGLVRTKEFTMKDAYSLHARRDSLSEYYDRVREAYVRIFDALELEFAVTRADNSVMGGSSSEEFVAVADEGTVALRRCSAADCRFGVTDESPRSDLSAGDACPDCGERLEAGEGIEIGHVFELGTRYSEPMGFTVDTADGGERDVVMGSYGIGIERLVHTLVEQHGDADGCRWPDTAVGTVAPFDVSIVPLEYDGDLREVADRLYESLEGDVLLFDDREATIGERFAESDLLGVPWKVILGNRFRETGEVELESRDGDTRYVSLEDVTATLEDGPGTVAQSTE</sequence>
<dbReference type="Pfam" id="PF03129">
    <property type="entry name" value="HGTP_anticodon"/>
    <property type="match status" value="1"/>
</dbReference>
<comment type="catalytic activity">
    <reaction evidence="9">
        <text>tRNA(Pro) + L-proline + ATP = L-prolyl-tRNA(Pro) + AMP + diphosphate</text>
        <dbReference type="Rhea" id="RHEA:14305"/>
        <dbReference type="Rhea" id="RHEA-COMP:9700"/>
        <dbReference type="Rhea" id="RHEA-COMP:9702"/>
        <dbReference type="ChEBI" id="CHEBI:30616"/>
        <dbReference type="ChEBI" id="CHEBI:33019"/>
        <dbReference type="ChEBI" id="CHEBI:60039"/>
        <dbReference type="ChEBI" id="CHEBI:78442"/>
        <dbReference type="ChEBI" id="CHEBI:78532"/>
        <dbReference type="ChEBI" id="CHEBI:456215"/>
        <dbReference type="EC" id="6.1.1.15"/>
    </reaction>
</comment>
<evidence type="ECO:0000256" key="8">
    <source>
        <dbReference type="ARBA" id="ARBA00029731"/>
    </source>
</evidence>
<dbReference type="CDD" id="cd00861">
    <property type="entry name" value="ProRS_anticodon_short"/>
    <property type="match status" value="1"/>
</dbReference>
<evidence type="ECO:0000256" key="9">
    <source>
        <dbReference type="ARBA" id="ARBA00047671"/>
    </source>
</evidence>
<dbReference type="OrthoDB" id="193228at2157"/>
<evidence type="ECO:0000256" key="2">
    <source>
        <dbReference type="ARBA" id="ARBA00012831"/>
    </source>
</evidence>
<evidence type="ECO:0000313" key="12">
    <source>
        <dbReference type="Proteomes" id="UP000182829"/>
    </source>
</evidence>
<dbReference type="Pfam" id="PF00587">
    <property type="entry name" value="tRNA-synt_2b"/>
    <property type="match status" value="1"/>
</dbReference>
<dbReference type="PANTHER" id="PTHR42753:SF2">
    <property type="entry name" value="PROLINE--TRNA LIGASE"/>
    <property type="match status" value="1"/>
</dbReference>
<dbReference type="Gene3D" id="3.40.50.800">
    <property type="entry name" value="Anticodon-binding domain"/>
    <property type="match status" value="1"/>
</dbReference>
<dbReference type="GO" id="GO:0004827">
    <property type="term" value="F:proline-tRNA ligase activity"/>
    <property type="evidence" value="ECO:0007669"/>
    <property type="project" value="UniProtKB-EC"/>
</dbReference>
<organism evidence="11 12">
    <name type="scientific">Natronobacterium gregoryi</name>
    <dbReference type="NCBI Taxonomy" id="44930"/>
    <lineage>
        <taxon>Archaea</taxon>
        <taxon>Methanobacteriati</taxon>
        <taxon>Methanobacteriota</taxon>
        <taxon>Stenosarchaea group</taxon>
        <taxon>Halobacteria</taxon>
        <taxon>Halobacteriales</taxon>
        <taxon>Natrialbaceae</taxon>
        <taxon>Natronobacterium</taxon>
    </lineage>
</organism>
<keyword evidence="6" id="KW-0648">Protein biosynthesis</keyword>
<dbReference type="GO" id="GO:0006433">
    <property type="term" value="P:prolyl-tRNA aminoacylation"/>
    <property type="evidence" value="ECO:0007669"/>
    <property type="project" value="InterPro"/>
</dbReference>
<name>A0A1I3QFG1_9EURY</name>
<dbReference type="InterPro" id="IPR004154">
    <property type="entry name" value="Anticodon-bd"/>
</dbReference>
<dbReference type="EC" id="6.1.1.15" evidence="2"/>
<dbReference type="Gene3D" id="3.30.930.10">
    <property type="entry name" value="Bira Bifunctional Protein, Domain 2"/>
    <property type="match status" value="1"/>
</dbReference>
<evidence type="ECO:0000256" key="5">
    <source>
        <dbReference type="ARBA" id="ARBA00022840"/>
    </source>
</evidence>
<dbReference type="EMBL" id="FORO01000022">
    <property type="protein sequence ID" value="SFJ32299.1"/>
    <property type="molecule type" value="Genomic_DNA"/>
</dbReference>
<dbReference type="AlphaFoldDB" id="A0A1I3QFG1"/>